<organism evidence="1">
    <name type="scientific">Macaca fascicularis</name>
    <name type="common">Crab-eating macaque</name>
    <name type="synonym">Cynomolgus monkey</name>
    <dbReference type="NCBI Taxonomy" id="9541"/>
    <lineage>
        <taxon>Eukaryota</taxon>
        <taxon>Metazoa</taxon>
        <taxon>Chordata</taxon>
        <taxon>Craniata</taxon>
        <taxon>Vertebrata</taxon>
        <taxon>Euteleostomi</taxon>
        <taxon>Mammalia</taxon>
        <taxon>Eutheria</taxon>
        <taxon>Euarchontoglires</taxon>
        <taxon>Primates</taxon>
        <taxon>Haplorrhini</taxon>
        <taxon>Catarrhini</taxon>
        <taxon>Cercopithecidae</taxon>
        <taxon>Cercopithecinae</taxon>
        <taxon>Macaca</taxon>
    </lineage>
</organism>
<dbReference type="EMBL" id="AB173929">
    <property type="protein sequence ID" value="BAE90991.1"/>
    <property type="molecule type" value="mRNA"/>
</dbReference>
<accession>I7GJ36</accession>
<protein>
    <submittedName>
        <fullName evidence="1">Macaca fascicularis brain cDNA, clone: QmoA-11202</fullName>
    </submittedName>
</protein>
<dbReference type="AlphaFoldDB" id="I7GJ36"/>
<proteinExistence type="evidence at transcript level"/>
<name>I7GJ36_MACFA</name>
<evidence type="ECO:0000313" key="1">
    <source>
        <dbReference type="EMBL" id="BAE90991.1"/>
    </source>
</evidence>
<reference evidence="1" key="1">
    <citation type="journal article" date="2007" name="PLoS Biol.">
        <title>Rate of evolution in brain-expressed genes in humans and other primates.</title>
        <authorList>
            <person name="Wang H.-Y."/>
            <person name="Chien H.-C."/>
            <person name="Osada N."/>
            <person name="Hashimoto K."/>
            <person name="Sugano S."/>
            <person name="Gojobori T."/>
            <person name="Chou C.-K."/>
            <person name="Tsai S.-F."/>
            <person name="Wu C.-I."/>
            <person name="Shen C.-K.J."/>
        </authorList>
    </citation>
    <scope>NUCLEOTIDE SEQUENCE</scope>
</reference>
<sequence>MHIKMLLKGKGKKCYLGQFDLRLNLKLTQQTLLKPLK</sequence>